<sequence>MTKLAICPGSFDPVTFGHLDIIERASKVFDHVIVAVFHNEGKTPLFNTNERMALLKESTAHLNNVSIDSHGGLLMDYAREKSACAVVRGLRAVSDFEYELQITSMNRKLNKDVETFFIMSNNKYSFLSSSMVKEVAKYDANVSDLVPTCVEKALKAKFNRG</sequence>
<name>A0A511WX39_9BACI</name>
<evidence type="ECO:0000256" key="2">
    <source>
        <dbReference type="ARBA" id="ARBA00022679"/>
    </source>
</evidence>
<dbReference type="InterPro" id="IPR014729">
    <property type="entry name" value="Rossmann-like_a/b/a_fold"/>
</dbReference>
<evidence type="ECO:0000259" key="10">
    <source>
        <dbReference type="Pfam" id="PF01467"/>
    </source>
</evidence>
<dbReference type="GO" id="GO:0005737">
    <property type="term" value="C:cytoplasm"/>
    <property type="evidence" value="ECO:0007669"/>
    <property type="project" value="UniProtKB-SubCell"/>
</dbReference>
<feature type="site" description="Transition state stabilizer" evidence="9">
    <location>
        <position position="18"/>
    </location>
</feature>
<dbReference type="GO" id="GO:0005524">
    <property type="term" value="F:ATP binding"/>
    <property type="evidence" value="ECO:0007669"/>
    <property type="project" value="UniProtKB-KW"/>
</dbReference>
<dbReference type="Gene3D" id="3.40.50.620">
    <property type="entry name" value="HUPs"/>
    <property type="match status" value="1"/>
</dbReference>
<feature type="binding site" evidence="9">
    <location>
        <position position="18"/>
    </location>
    <ligand>
        <name>ATP</name>
        <dbReference type="ChEBI" id="CHEBI:30616"/>
    </ligand>
</feature>
<dbReference type="UniPathway" id="UPA00241">
    <property type="reaction ID" value="UER00355"/>
</dbReference>
<organism evidence="11 12">
    <name type="scientific">Halolactibacillus alkaliphilus</name>
    <dbReference type="NCBI Taxonomy" id="442899"/>
    <lineage>
        <taxon>Bacteria</taxon>
        <taxon>Bacillati</taxon>
        <taxon>Bacillota</taxon>
        <taxon>Bacilli</taxon>
        <taxon>Bacillales</taxon>
        <taxon>Bacillaceae</taxon>
        <taxon>Halolactibacillus</taxon>
    </lineage>
</organism>
<dbReference type="PRINTS" id="PR01020">
    <property type="entry name" value="LPSBIOSNTHSS"/>
</dbReference>
<evidence type="ECO:0000256" key="9">
    <source>
        <dbReference type="HAMAP-Rule" id="MF_00151"/>
    </source>
</evidence>
<dbReference type="InterPro" id="IPR001980">
    <property type="entry name" value="PPAT"/>
</dbReference>
<evidence type="ECO:0000313" key="11">
    <source>
        <dbReference type="EMBL" id="GEN55679.1"/>
    </source>
</evidence>
<feature type="binding site" evidence="9">
    <location>
        <position position="99"/>
    </location>
    <ligand>
        <name>ATP</name>
        <dbReference type="ChEBI" id="CHEBI:30616"/>
    </ligand>
</feature>
<dbReference type="EMBL" id="BJYE01000002">
    <property type="protein sequence ID" value="GEN55679.1"/>
    <property type="molecule type" value="Genomic_DNA"/>
</dbReference>
<evidence type="ECO:0000256" key="6">
    <source>
        <dbReference type="ARBA" id="ARBA00022842"/>
    </source>
</evidence>
<feature type="binding site" evidence="9">
    <location>
        <begin position="10"/>
        <end position="11"/>
    </location>
    <ligand>
        <name>ATP</name>
        <dbReference type="ChEBI" id="CHEBI:30616"/>
    </ligand>
</feature>
<dbReference type="FunFam" id="3.40.50.620:FF:000012">
    <property type="entry name" value="Phosphopantetheine adenylyltransferase"/>
    <property type="match status" value="1"/>
</dbReference>
<comment type="similarity">
    <text evidence="9">Belongs to the bacterial CoaD family.</text>
</comment>
<dbReference type="SUPFAM" id="SSF52374">
    <property type="entry name" value="Nucleotidylyl transferase"/>
    <property type="match status" value="1"/>
</dbReference>
<protein>
    <recommendedName>
        <fullName evidence="9">Phosphopantetheine adenylyltransferase</fullName>
        <ecNumber evidence="9">2.7.7.3</ecNumber>
    </recommendedName>
    <alternativeName>
        <fullName evidence="9">Dephospho-CoA pyrophosphorylase</fullName>
    </alternativeName>
    <alternativeName>
        <fullName evidence="9">Pantetheine-phosphate adenylyltransferase</fullName>
        <shortName evidence="9">PPAT</shortName>
    </alternativeName>
</protein>
<feature type="binding site" evidence="9">
    <location>
        <begin position="89"/>
        <end position="91"/>
    </location>
    <ligand>
        <name>ATP</name>
        <dbReference type="ChEBI" id="CHEBI:30616"/>
    </ligand>
</feature>
<dbReference type="PANTHER" id="PTHR21342:SF1">
    <property type="entry name" value="PHOSPHOPANTETHEINE ADENYLYLTRANSFERASE"/>
    <property type="match status" value="1"/>
</dbReference>
<keyword evidence="5 9" id="KW-0067">ATP-binding</keyword>
<comment type="function">
    <text evidence="9">Reversibly transfers an adenylyl group from ATP to 4'-phosphopantetheine, yielding dephospho-CoA (dPCoA) and pyrophosphate.</text>
</comment>
<evidence type="ECO:0000256" key="5">
    <source>
        <dbReference type="ARBA" id="ARBA00022840"/>
    </source>
</evidence>
<accession>A0A511WX39</accession>
<keyword evidence="12" id="KW-1185">Reference proteome</keyword>
<dbReference type="GO" id="GO:0015937">
    <property type="term" value="P:coenzyme A biosynthetic process"/>
    <property type="evidence" value="ECO:0007669"/>
    <property type="project" value="UniProtKB-UniRule"/>
</dbReference>
<gene>
    <name evidence="9 11" type="primary">coaD</name>
    <name evidence="11" type="ORF">HAL01_01430</name>
</gene>
<dbReference type="AlphaFoldDB" id="A0A511WX39"/>
<evidence type="ECO:0000256" key="4">
    <source>
        <dbReference type="ARBA" id="ARBA00022741"/>
    </source>
</evidence>
<dbReference type="Proteomes" id="UP000321400">
    <property type="component" value="Unassembled WGS sequence"/>
</dbReference>
<dbReference type="GO" id="GO:0004595">
    <property type="term" value="F:pantetheine-phosphate adenylyltransferase activity"/>
    <property type="evidence" value="ECO:0007669"/>
    <property type="project" value="UniProtKB-UniRule"/>
</dbReference>
<feature type="binding site" evidence="9">
    <location>
        <position position="42"/>
    </location>
    <ligand>
        <name>substrate</name>
    </ligand>
</feature>
<dbReference type="EC" id="2.7.7.3" evidence="9"/>
<keyword evidence="1 9" id="KW-0963">Cytoplasm</keyword>
<comment type="catalytic activity">
    <reaction evidence="8 9">
        <text>(R)-4'-phosphopantetheine + ATP + H(+) = 3'-dephospho-CoA + diphosphate</text>
        <dbReference type="Rhea" id="RHEA:19801"/>
        <dbReference type="ChEBI" id="CHEBI:15378"/>
        <dbReference type="ChEBI" id="CHEBI:30616"/>
        <dbReference type="ChEBI" id="CHEBI:33019"/>
        <dbReference type="ChEBI" id="CHEBI:57328"/>
        <dbReference type="ChEBI" id="CHEBI:61723"/>
        <dbReference type="EC" id="2.7.7.3"/>
    </reaction>
</comment>
<dbReference type="NCBIfam" id="TIGR00125">
    <property type="entry name" value="cyt_tran_rel"/>
    <property type="match status" value="1"/>
</dbReference>
<keyword evidence="3 9" id="KW-0548">Nucleotidyltransferase</keyword>
<dbReference type="PANTHER" id="PTHR21342">
    <property type="entry name" value="PHOSPHOPANTETHEINE ADENYLYLTRANSFERASE"/>
    <property type="match status" value="1"/>
</dbReference>
<dbReference type="OrthoDB" id="9806661at2"/>
<evidence type="ECO:0000256" key="1">
    <source>
        <dbReference type="ARBA" id="ARBA00022490"/>
    </source>
</evidence>
<evidence type="ECO:0000313" key="12">
    <source>
        <dbReference type="Proteomes" id="UP000321400"/>
    </source>
</evidence>
<evidence type="ECO:0000256" key="8">
    <source>
        <dbReference type="ARBA" id="ARBA00029346"/>
    </source>
</evidence>
<feature type="binding site" evidence="9">
    <location>
        <position position="88"/>
    </location>
    <ligand>
        <name>substrate</name>
    </ligand>
</feature>
<dbReference type="HAMAP" id="MF_00151">
    <property type="entry name" value="PPAT_bact"/>
    <property type="match status" value="1"/>
</dbReference>
<feature type="binding site" evidence="9">
    <location>
        <position position="74"/>
    </location>
    <ligand>
        <name>substrate</name>
    </ligand>
</feature>
<comment type="subcellular location">
    <subcellularLocation>
        <location evidence="9">Cytoplasm</location>
    </subcellularLocation>
</comment>
<keyword evidence="2 9" id="KW-0808">Transferase</keyword>
<keyword evidence="6 9" id="KW-0460">Magnesium</keyword>
<dbReference type="Pfam" id="PF01467">
    <property type="entry name" value="CTP_transf_like"/>
    <property type="match status" value="1"/>
</dbReference>
<dbReference type="NCBIfam" id="TIGR01510">
    <property type="entry name" value="coaD_prev_kdtB"/>
    <property type="match status" value="1"/>
</dbReference>
<proteinExistence type="inferred from homology"/>
<feature type="binding site" evidence="9">
    <location>
        <begin position="124"/>
        <end position="130"/>
    </location>
    <ligand>
        <name>ATP</name>
        <dbReference type="ChEBI" id="CHEBI:30616"/>
    </ligand>
</feature>
<dbReference type="CDD" id="cd02163">
    <property type="entry name" value="PPAT"/>
    <property type="match status" value="1"/>
</dbReference>
<feature type="binding site" evidence="9">
    <location>
        <position position="10"/>
    </location>
    <ligand>
        <name>substrate</name>
    </ligand>
</feature>
<feature type="domain" description="Cytidyltransferase-like" evidence="10">
    <location>
        <begin position="6"/>
        <end position="134"/>
    </location>
</feature>
<comment type="subunit">
    <text evidence="9">Homohexamer.</text>
</comment>
<comment type="pathway">
    <text evidence="9">Cofactor biosynthesis; coenzyme A biosynthesis; CoA from (R)-pantothenate: step 4/5.</text>
</comment>
<comment type="caution">
    <text evidence="11">The sequence shown here is derived from an EMBL/GenBank/DDBJ whole genome shotgun (WGS) entry which is preliminary data.</text>
</comment>
<comment type="cofactor">
    <cofactor evidence="9">
        <name>Mg(2+)</name>
        <dbReference type="ChEBI" id="CHEBI:18420"/>
    </cofactor>
</comment>
<dbReference type="STRING" id="442899.SAMN05720591_1026"/>
<evidence type="ECO:0000256" key="3">
    <source>
        <dbReference type="ARBA" id="ARBA00022695"/>
    </source>
</evidence>
<reference evidence="11 12" key="1">
    <citation type="submission" date="2019-07" db="EMBL/GenBank/DDBJ databases">
        <title>Whole genome shotgun sequence of Halolactibacillus alkaliphilus NBRC 103919.</title>
        <authorList>
            <person name="Hosoyama A."/>
            <person name="Uohara A."/>
            <person name="Ohji S."/>
            <person name="Ichikawa N."/>
        </authorList>
    </citation>
    <scope>NUCLEOTIDE SEQUENCE [LARGE SCALE GENOMIC DNA]</scope>
    <source>
        <strain evidence="11 12">NBRC 103919</strain>
    </source>
</reference>
<keyword evidence="4 9" id="KW-0547">Nucleotide-binding</keyword>
<keyword evidence="7 9" id="KW-0173">Coenzyme A biosynthesis</keyword>
<dbReference type="InterPro" id="IPR004821">
    <property type="entry name" value="Cyt_trans-like"/>
</dbReference>
<dbReference type="RefSeq" id="WP_089799364.1">
    <property type="nucleotide sequence ID" value="NZ_BJYE01000002.1"/>
</dbReference>
<evidence type="ECO:0000256" key="7">
    <source>
        <dbReference type="ARBA" id="ARBA00022993"/>
    </source>
</evidence>